<accession>A0A2T5M0A2</accession>
<dbReference type="VEuPathDB" id="FungiDB:P175DRAFT_0492568"/>
<dbReference type="PANTHER" id="PTHR23422:SF11">
    <property type="entry name" value="DIPEPTIDYL PEPTIDASE 3"/>
    <property type="match status" value="1"/>
</dbReference>
<dbReference type="GO" id="GO:0005737">
    <property type="term" value="C:cytoplasm"/>
    <property type="evidence" value="ECO:0007669"/>
    <property type="project" value="TreeGrafter"/>
</dbReference>
<dbReference type="Pfam" id="PF03571">
    <property type="entry name" value="Peptidase_M49"/>
    <property type="match status" value="1"/>
</dbReference>
<dbReference type="OrthoDB" id="4694525at2759"/>
<dbReference type="AlphaFoldDB" id="A0A2T5M0A2"/>
<protein>
    <submittedName>
        <fullName evidence="3">Uncharacterized protein</fullName>
    </submittedName>
</protein>
<reference evidence="3 4" key="1">
    <citation type="journal article" date="2018" name="Proc. Natl. Acad. Sci. U.S.A.">
        <title>Linking secondary metabolites to gene clusters through genome sequencing of six diverse Aspergillus species.</title>
        <authorList>
            <person name="Kaerboelling I."/>
            <person name="Vesth T.C."/>
            <person name="Frisvad J.C."/>
            <person name="Nybo J.L."/>
            <person name="Theobald S."/>
            <person name="Kuo A."/>
            <person name="Bowyer P."/>
            <person name="Matsuda Y."/>
            <person name="Mondo S."/>
            <person name="Lyhne E.K."/>
            <person name="Kogle M.E."/>
            <person name="Clum A."/>
            <person name="Lipzen A."/>
            <person name="Salamov A."/>
            <person name="Ngan C.Y."/>
            <person name="Daum C."/>
            <person name="Chiniquy J."/>
            <person name="Barry K."/>
            <person name="LaButti K."/>
            <person name="Haridas S."/>
            <person name="Simmons B.A."/>
            <person name="Magnuson J.K."/>
            <person name="Mortensen U.H."/>
            <person name="Larsen T.O."/>
            <person name="Grigoriev I.V."/>
            <person name="Baker S.E."/>
            <person name="Andersen M.R."/>
        </authorList>
    </citation>
    <scope>NUCLEOTIDE SEQUENCE [LARGE SCALE GENOMIC DNA]</scope>
    <source>
        <strain evidence="3 4">IBT 24754</strain>
    </source>
</reference>
<evidence type="ECO:0000256" key="1">
    <source>
        <dbReference type="ARBA" id="ARBA00022723"/>
    </source>
</evidence>
<sequence length="634" mass="72338">MALYRCCDGDWERLSMSRKIQTEDLQKFLDYAALFLSNIGNYFSLYLTLHPGLRRPKVRAWNASGYPAAGELLNRVMEPMFQLPPNSLGHPGPFTQTRYCLGADCLASSEDVASISKLMEDLSIHPENTRLRRYRASGRDSYDILQASVVESKFICNTGDELSTNGKRIQLIRGDHKDELEQICQSLRQSINYASNPAQQLLLRKSMDSFLVGDLELYKNAQKIWVIDKAPSVETVIGFIEPYRDPLGIRAEFEGIVGIPDPTATETLRKLASVADKFVFKLPWVEGNGGRKGPFEKELFDPPDFSSVQRRRLTVGAIKVSHIVRVLFSRESIYRMLQDIIFSNRMAAERIRPRGLHMVNEAERETFRSHRFHSYYIWVVLHAILGHGTGKFLTEISKGNYNFDLTNPPLNPLTGNPVSCWYHLGQTWTGVFGDLATTVDECRADLVGAYLIDEPGILTLFGYTDQSEIKCQDLVYNLYLQLGIDGLRGLENYDPITEHWGQAHSRAHFAIFRYLLRNSDGLYTVLCDPVNQKLTLNVDRSNTIQKGKPCLGRMLLTLHIYRCTADISHCREFYEDLSHVDAQALQWRDIILFHKEPPLAFCHANTFLHGDQVRLKEYEPTAQGVIQSWAEREI</sequence>
<evidence type="ECO:0000313" key="4">
    <source>
        <dbReference type="Proteomes" id="UP000244073"/>
    </source>
</evidence>
<dbReference type="GO" id="GO:0008239">
    <property type="term" value="F:dipeptidyl-peptidase activity"/>
    <property type="evidence" value="ECO:0007669"/>
    <property type="project" value="TreeGrafter"/>
</dbReference>
<gene>
    <name evidence="3" type="ORF">P175DRAFT_0492568</name>
</gene>
<dbReference type="InterPro" id="IPR039461">
    <property type="entry name" value="Peptidase_M49"/>
</dbReference>
<dbReference type="Proteomes" id="UP000244073">
    <property type="component" value="Unassembled WGS sequence"/>
</dbReference>
<name>A0A2T5M0A2_9EURO</name>
<dbReference type="EMBL" id="MSFN02000003">
    <property type="protein sequence ID" value="PTU21955.1"/>
    <property type="molecule type" value="Genomic_DNA"/>
</dbReference>
<keyword evidence="1" id="KW-0479">Metal-binding</keyword>
<dbReference type="GeneID" id="63812780"/>
<proteinExistence type="predicted"/>
<keyword evidence="2" id="KW-0378">Hydrolase</keyword>
<dbReference type="Gene3D" id="3.30.540.30">
    <property type="match status" value="1"/>
</dbReference>
<dbReference type="RefSeq" id="XP_040753347.1">
    <property type="nucleotide sequence ID" value="XM_040895898.1"/>
</dbReference>
<dbReference type="PANTHER" id="PTHR23422">
    <property type="entry name" value="DIPEPTIDYL PEPTIDASE III-RELATED"/>
    <property type="match status" value="1"/>
</dbReference>
<organism evidence="3 4">
    <name type="scientific">Aspergillus ochraceoroseus IBT 24754</name>
    <dbReference type="NCBI Taxonomy" id="1392256"/>
    <lineage>
        <taxon>Eukaryota</taxon>
        <taxon>Fungi</taxon>
        <taxon>Dikarya</taxon>
        <taxon>Ascomycota</taxon>
        <taxon>Pezizomycotina</taxon>
        <taxon>Eurotiomycetes</taxon>
        <taxon>Eurotiomycetidae</taxon>
        <taxon>Eurotiales</taxon>
        <taxon>Aspergillaceae</taxon>
        <taxon>Aspergillus</taxon>
        <taxon>Aspergillus subgen. Nidulantes</taxon>
    </lineage>
</organism>
<comment type="caution">
    <text evidence="3">The sequence shown here is derived from an EMBL/GenBank/DDBJ whole genome shotgun (WGS) entry which is preliminary data.</text>
</comment>
<dbReference type="GO" id="GO:0046872">
    <property type="term" value="F:metal ion binding"/>
    <property type="evidence" value="ECO:0007669"/>
    <property type="project" value="UniProtKB-KW"/>
</dbReference>
<evidence type="ECO:0000313" key="3">
    <source>
        <dbReference type="EMBL" id="PTU21955.1"/>
    </source>
</evidence>
<evidence type="ECO:0000256" key="2">
    <source>
        <dbReference type="ARBA" id="ARBA00022801"/>
    </source>
</evidence>